<gene>
    <name evidence="1" type="ORF">L2E82_18576</name>
</gene>
<dbReference type="Proteomes" id="UP001055811">
    <property type="component" value="Linkage Group LG03"/>
</dbReference>
<evidence type="ECO:0000313" key="1">
    <source>
        <dbReference type="EMBL" id="KAI3768142.1"/>
    </source>
</evidence>
<proteinExistence type="predicted"/>
<reference evidence="1 2" key="2">
    <citation type="journal article" date="2022" name="Mol. Ecol. Resour.">
        <title>The genomes of chicory, endive, great burdock and yacon provide insights into Asteraceae paleo-polyploidization history and plant inulin production.</title>
        <authorList>
            <person name="Fan W."/>
            <person name="Wang S."/>
            <person name="Wang H."/>
            <person name="Wang A."/>
            <person name="Jiang F."/>
            <person name="Liu H."/>
            <person name="Zhao H."/>
            <person name="Xu D."/>
            <person name="Zhang Y."/>
        </authorList>
    </citation>
    <scope>NUCLEOTIDE SEQUENCE [LARGE SCALE GENOMIC DNA]</scope>
    <source>
        <strain evidence="2">cv. Punajuju</strain>
        <tissue evidence="1">Leaves</tissue>
    </source>
</reference>
<keyword evidence="2" id="KW-1185">Reference proteome</keyword>
<name>A0ACB9FAR3_CICIN</name>
<comment type="caution">
    <text evidence="1">The sequence shown here is derived from an EMBL/GenBank/DDBJ whole genome shotgun (WGS) entry which is preliminary data.</text>
</comment>
<organism evidence="1 2">
    <name type="scientific">Cichorium intybus</name>
    <name type="common">Chicory</name>
    <dbReference type="NCBI Taxonomy" id="13427"/>
    <lineage>
        <taxon>Eukaryota</taxon>
        <taxon>Viridiplantae</taxon>
        <taxon>Streptophyta</taxon>
        <taxon>Embryophyta</taxon>
        <taxon>Tracheophyta</taxon>
        <taxon>Spermatophyta</taxon>
        <taxon>Magnoliopsida</taxon>
        <taxon>eudicotyledons</taxon>
        <taxon>Gunneridae</taxon>
        <taxon>Pentapetalae</taxon>
        <taxon>asterids</taxon>
        <taxon>campanulids</taxon>
        <taxon>Asterales</taxon>
        <taxon>Asteraceae</taxon>
        <taxon>Cichorioideae</taxon>
        <taxon>Cichorieae</taxon>
        <taxon>Cichoriinae</taxon>
        <taxon>Cichorium</taxon>
    </lineage>
</organism>
<dbReference type="EMBL" id="CM042011">
    <property type="protein sequence ID" value="KAI3768142.1"/>
    <property type="molecule type" value="Genomic_DNA"/>
</dbReference>
<reference evidence="2" key="1">
    <citation type="journal article" date="2022" name="Mol. Ecol. Resour.">
        <title>The genomes of chicory, endive, great burdock and yacon provide insights into Asteraceae palaeo-polyploidization history and plant inulin production.</title>
        <authorList>
            <person name="Fan W."/>
            <person name="Wang S."/>
            <person name="Wang H."/>
            <person name="Wang A."/>
            <person name="Jiang F."/>
            <person name="Liu H."/>
            <person name="Zhao H."/>
            <person name="Xu D."/>
            <person name="Zhang Y."/>
        </authorList>
    </citation>
    <scope>NUCLEOTIDE SEQUENCE [LARGE SCALE GENOMIC DNA]</scope>
    <source>
        <strain evidence="2">cv. Punajuju</strain>
    </source>
</reference>
<evidence type="ECO:0000313" key="2">
    <source>
        <dbReference type="Proteomes" id="UP001055811"/>
    </source>
</evidence>
<protein>
    <submittedName>
        <fullName evidence="1">Uncharacterized protein</fullName>
    </submittedName>
</protein>
<accession>A0ACB9FAR3</accession>
<sequence length="149" mass="16836">MKYNPRVTSSRRKCRKAHFSAPSSVRRVLMSAPLSAELRAKHNVRSVPVRKDDEVQVVRGTYKGREGKVVQVYRRKWVIHVERITREKVNGQTVNVGINPSKVVVTKLKLDKDRKSLLERKAKGKAADKSKGKFTEDDVAAGASLQEID</sequence>